<dbReference type="Proteomes" id="UP000031364">
    <property type="component" value="Unassembled WGS sequence"/>
</dbReference>
<keyword evidence="4" id="KW-1185">Reference proteome</keyword>
<evidence type="ECO:0000313" key="3">
    <source>
        <dbReference type="EMBL" id="KIA62255.1"/>
    </source>
</evidence>
<dbReference type="InterPro" id="IPR023213">
    <property type="entry name" value="CAT-like_dom_sf"/>
</dbReference>
<dbReference type="RefSeq" id="WP_043675736.1">
    <property type="nucleotide sequence ID" value="NZ_BDCI01000050.1"/>
</dbReference>
<dbReference type="SUPFAM" id="SSF52777">
    <property type="entry name" value="CoA-dependent acyltransferases"/>
    <property type="match status" value="1"/>
</dbReference>
<dbReference type="InterPro" id="IPR004255">
    <property type="entry name" value="O-acyltransferase_WSD1_N"/>
</dbReference>
<evidence type="ECO:0000259" key="2">
    <source>
        <dbReference type="Pfam" id="PF06974"/>
    </source>
</evidence>
<proteinExistence type="predicted"/>
<dbReference type="Gene3D" id="3.30.559.10">
    <property type="entry name" value="Chloramphenicol acetyltransferase-like domain"/>
    <property type="match status" value="1"/>
</dbReference>
<evidence type="ECO:0000313" key="4">
    <source>
        <dbReference type="Proteomes" id="UP000031364"/>
    </source>
</evidence>
<dbReference type="Pfam" id="PF03007">
    <property type="entry name" value="WS_DGAT_cat"/>
    <property type="match status" value="1"/>
</dbReference>
<dbReference type="Pfam" id="PF06974">
    <property type="entry name" value="WS_DGAT_C"/>
    <property type="match status" value="1"/>
</dbReference>
<dbReference type="EMBL" id="JNFP01000034">
    <property type="protein sequence ID" value="KIA62255.1"/>
    <property type="molecule type" value="Genomic_DNA"/>
</dbReference>
<dbReference type="InterPro" id="IPR009721">
    <property type="entry name" value="O-acyltransferase_WSD1_C"/>
</dbReference>
<name>A0ABR4ZAA4_9NOCA</name>
<organism evidence="3 4">
    <name type="scientific">Nocardia vulneris</name>
    <dbReference type="NCBI Taxonomy" id="1141657"/>
    <lineage>
        <taxon>Bacteria</taxon>
        <taxon>Bacillati</taxon>
        <taxon>Actinomycetota</taxon>
        <taxon>Actinomycetes</taxon>
        <taxon>Mycobacteriales</taxon>
        <taxon>Nocardiaceae</taxon>
        <taxon>Nocardia</taxon>
    </lineage>
</organism>
<evidence type="ECO:0008006" key="5">
    <source>
        <dbReference type="Google" id="ProtNLM"/>
    </source>
</evidence>
<evidence type="ECO:0000259" key="1">
    <source>
        <dbReference type="Pfam" id="PF03007"/>
    </source>
</evidence>
<comment type="caution">
    <text evidence="3">The sequence shown here is derived from an EMBL/GenBank/DDBJ whole genome shotgun (WGS) entry which is preliminary data.</text>
</comment>
<protein>
    <recommendedName>
        <fullName evidence="5">Diacylglycerol O-acyltransferase</fullName>
    </recommendedName>
</protein>
<gene>
    <name evidence="3" type="ORF">FG87_26255</name>
</gene>
<sequence length="414" mass="45448">MTGDRAGLRLTELDCVHLRLDSAGHPMHWMLALRLEPGAPITVDRLRARVTARAGAHALYRLCLPERPRRRPAFAAAVDPAVRVRHTAVPDHSGLLQLIEQRMATALPRGVPPWDITLVDEADRGGQTVLLRVHHCLSDGLAAPGFAALVVDTATAHDYDRFVTAQRFPFERALTWRTCTEVPRQYRATRPLRRAGRVLPFPPADCARQVAEFSIPIRSLRRHATDTLGSSTEYLLAAAAAAYRQMIPGTDRDGLRVMVPVTLDAAARHTGNATVSAFFAVDPPGPRMTDQVRMVRERLTAIDPVDQGRALASAGVDLQYLPWRAQTRLMARMVRDTCRLSVSVTPGFAMRRTVFGHSVDATVPFSPLMADELMVTALILRDRLTVGVVADPRVLPCAVGDFAETLRALVLSPG</sequence>
<reference evidence="3 4" key="1">
    <citation type="journal article" date="2014" name="Int. J. Syst. Evol. Microbiol.">
        <title>Nocardia vulneris sp. nov., isolated from wounds of human patients in North America.</title>
        <authorList>
            <person name="Lasker B.A."/>
            <person name="Bell M."/>
            <person name="Klenk H.P."/>
            <person name="Sproer C."/>
            <person name="Schumann C."/>
            <person name="Schumann P."/>
            <person name="Brown J.M."/>
        </authorList>
    </citation>
    <scope>NUCLEOTIDE SEQUENCE [LARGE SCALE GENOMIC DNA]</scope>
    <source>
        <strain evidence="3 4">W9851</strain>
    </source>
</reference>
<accession>A0ABR4ZAA4</accession>
<feature type="domain" description="O-acyltransferase WSD1 C-terminal" evidence="2">
    <location>
        <begin position="318"/>
        <end position="397"/>
    </location>
</feature>
<feature type="domain" description="O-acyltransferase WSD1-like N-terminal" evidence="1">
    <location>
        <begin position="10"/>
        <end position="155"/>
    </location>
</feature>